<dbReference type="Pfam" id="PF00032">
    <property type="entry name" value="Cytochrom_B_C"/>
    <property type="match status" value="1"/>
</dbReference>
<dbReference type="Gene3D" id="1.20.810.10">
    <property type="entry name" value="Cytochrome Bc1 Complex, Chain C"/>
    <property type="match status" value="1"/>
</dbReference>
<dbReference type="RefSeq" id="WP_318954915.1">
    <property type="nucleotide sequence ID" value="NZ_CP137555.1"/>
</dbReference>
<feature type="transmembrane region" description="Helical" evidence="16">
    <location>
        <begin position="432"/>
        <end position="452"/>
    </location>
</feature>
<keyword evidence="11 16" id="KW-1133">Transmembrane helix</keyword>
<keyword evidence="9 14" id="KW-0479">Metal-binding</keyword>
<dbReference type="GO" id="GO:0016020">
    <property type="term" value="C:membrane"/>
    <property type="evidence" value="ECO:0007669"/>
    <property type="project" value="UniProtKB-SubCell"/>
</dbReference>
<feature type="transmembrane region" description="Helical" evidence="16">
    <location>
        <begin position="705"/>
        <end position="723"/>
    </location>
</feature>
<dbReference type="InterPro" id="IPR027387">
    <property type="entry name" value="Cytb/b6-like_sf"/>
</dbReference>
<evidence type="ECO:0000256" key="5">
    <source>
        <dbReference type="ARBA" id="ARBA00022448"/>
    </source>
</evidence>
<feature type="transmembrane region" description="Helical" evidence="16">
    <location>
        <begin position="187"/>
        <end position="209"/>
    </location>
</feature>
<dbReference type="FunFam" id="1.20.810.10:FF:000004">
    <property type="entry name" value="Cytochrome b"/>
    <property type="match status" value="1"/>
</dbReference>
<evidence type="ECO:0000256" key="10">
    <source>
        <dbReference type="ARBA" id="ARBA00022982"/>
    </source>
</evidence>
<dbReference type="PROSITE" id="PS51007">
    <property type="entry name" value="CYTC"/>
    <property type="match status" value="1"/>
</dbReference>
<evidence type="ECO:0000256" key="3">
    <source>
        <dbReference type="ARBA" id="ARBA00011649"/>
    </source>
</evidence>
<keyword evidence="5 15" id="KW-0813">Transport</keyword>
<feature type="domain" description="Cytochrome b/b6 N-terminal region profile" evidence="17">
    <location>
        <begin position="7"/>
        <end position="219"/>
    </location>
</feature>
<protein>
    <recommendedName>
        <fullName evidence="4 15">Cytochrome b</fullName>
    </recommendedName>
</protein>
<feature type="domain" description="Cytochrome b/b6 C-terminal region profile" evidence="18">
    <location>
        <begin position="229"/>
        <end position="409"/>
    </location>
</feature>
<evidence type="ECO:0000256" key="9">
    <source>
        <dbReference type="ARBA" id="ARBA00022723"/>
    </source>
</evidence>
<dbReference type="InterPro" id="IPR005798">
    <property type="entry name" value="Cyt_b/b6_C"/>
</dbReference>
<keyword evidence="12 14" id="KW-0408">Iron</keyword>
<evidence type="ECO:0000259" key="19">
    <source>
        <dbReference type="PROSITE" id="PS51007"/>
    </source>
</evidence>
<accession>A0AAU0N103</accession>
<evidence type="ECO:0000256" key="16">
    <source>
        <dbReference type="SAM" id="Phobius"/>
    </source>
</evidence>
<dbReference type="GO" id="GO:0046872">
    <property type="term" value="F:metal ion binding"/>
    <property type="evidence" value="ECO:0007669"/>
    <property type="project" value="UniProtKB-KW"/>
</dbReference>
<dbReference type="InterPro" id="IPR002326">
    <property type="entry name" value="Cyt_c1"/>
</dbReference>
<evidence type="ECO:0000256" key="4">
    <source>
        <dbReference type="ARBA" id="ARBA00013531"/>
    </source>
</evidence>
<keyword evidence="6 14" id="KW-0349">Heme</keyword>
<sequence length="733" mass="82474">MNWLTALGDWVDQRLPIYRAWDTHMGKYYAPKNFNLWYFFGVLSMLVLVNQLVTGIWLVMSFNPSAEGAFASVEYIMRDVDMGWIIRYLHSTGASAFFVVVYLHMFRGLMYGSYKPPRELVWIFGMCIYLVLMAEAFMGYVLPWGQMSYWGAQVIVSLFGAIPAIGEDLVQWIRGDYLISGITLTRFFSLHVIALPLVLVLLVVLHILALHEVGSNNPDGIEIKKNKDANGVPLDGVPFHPYYTVHDLVGVAVFLFAFCVVVFFFPEMGGFFLEHANFEEANPLKTPEHIAPVWYFTPFYAVLRAVTMDIGPLTAKFLGLVAMGAAIAILFVLPWLDKSPVKSIRYKGVLPKVLLLVFAAVFIILGYLGVKSPTPGRNFLAQVATLFYFAFFVTMPIWTNPTTRKGLASWIVSGAFGFLFLWMAVVNWNASLFVGVLALVFAVFFAALPWLTDRDVVHPEPTRVTSPSGSKSFILLFGGIIAVVLMAFVPIKAVGAESSVELDHINIDLGDKPSLQRGAKYFVNYCMGCHSANFSRWERVATDLDIPNELMMQNLVLGDDKIGDLMQIAMQPDDSKVWFGATPPDLTLVARARSPEWLYTYLRSFYKDESRPTGVNNKVFPNVGMPHVLMELQGLPECAPGPKRDHGKVVRDEMGNPIMDANCGSLQVSKVKGSISGEEYDQAVYDLVNFMEYVAEPMAESRKRIGFYVLAFILVFFIFAWLLNREYWKDIHH</sequence>
<dbReference type="AlphaFoldDB" id="A0AAU0N103"/>
<feature type="transmembrane region" description="Helical" evidence="16">
    <location>
        <begin position="407"/>
        <end position="426"/>
    </location>
</feature>
<feature type="transmembrane region" description="Helical" evidence="16">
    <location>
        <begin position="36"/>
        <end position="60"/>
    </location>
</feature>
<evidence type="ECO:0000256" key="13">
    <source>
        <dbReference type="ARBA" id="ARBA00023136"/>
    </source>
</evidence>
<evidence type="ECO:0000259" key="17">
    <source>
        <dbReference type="PROSITE" id="PS51002"/>
    </source>
</evidence>
<feature type="binding site" description="covalent" evidence="14">
    <location>
        <position position="529"/>
    </location>
    <ligand>
        <name>heme c</name>
        <dbReference type="ChEBI" id="CHEBI:61717"/>
    </ligand>
</feature>
<comment type="cofactor">
    <cofactor evidence="15">
        <name>heme b</name>
        <dbReference type="ChEBI" id="CHEBI:60344"/>
    </cofactor>
    <text evidence="15">Binds 2 heme groups non-covalently.</text>
</comment>
<evidence type="ECO:0000256" key="2">
    <source>
        <dbReference type="ARBA" id="ARBA00004141"/>
    </source>
</evidence>
<evidence type="ECO:0000256" key="12">
    <source>
        <dbReference type="ARBA" id="ARBA00023004"/>
    </source>
</evidence>
<dbReference type="SUPFAM" id="SSF81342">
    <property type="entry name" value="Transmembrane di-heme cytochromes"/>
    <property type="match status" value="1"/>
</dbReference>
<feature type="domain" description="Cytochrome c" evidence="19">
    <location>
        <begin position="513"/>
        <end position="695"/>
    </location>
</feature>
<evidence type="ECO:0000256" key="11">
    <source>
        <dbReference type="ARBA" id="ARBA00022989"/>
    </source>
</evidence>
<keyword evidence="10 15" id="KW-0249">Electron transport</keyword>
<dbReference type="Proteomes" id="UP001302477">
    <property type="component" value="Chromosome"/>
</dbReference>
<feature type="transmembrane region" description="Helical" evidence="16">
    <location>
        <begin position="317"/>
        <end position="336"/>
    </location>
</feature>
<evidence type="ECO:0000313" key="20">
    <source>
        <dbReference type="EMBL" id="WOX06460.1"/>
    </source>
</evidence>
<evidence type="ECO:0000256" key="15">
    <source>
        <dbReference type="RuleBase" id="RU003385"/>
    </source>
</evidence>
<feature type="transmembrane region" description="Helical" evidence="16">
    <location>
        <begin position="85"/>
        <end position="108"/>
    </location>
</feature>
<dbReference type="KEGG" id="mpaf:R5R33_04830"/>
<dbReference type="PRINTS" id="PR00603">
    <property type="entry name" value="CYTOCHROMEC1"/>
</dbReference>
<dbReference type="GO" id="GO:0016491">
    <property type="term" value="F:oxidoreductase activity"/>
    <property type="evidence" value="ECO:0007669"/>
    <property type="project" value="InterPro"/>
</dbReference>
<keyword evidence="21" id="KW-1185">Reference proteome</keyword>
<evidence type="ECO:0000259" key="18">
    <source>
        <dbReference type="PROSITE" id="PS51003"/>
    </source>
</evidence>
<evidence type="ECO:0000256" key="1">
    <source>
        <dbReference type="ARBA" id="ARBA00002444"/>
    </source>
</evidence>
<comment type="similarity">
    <text evidence="15">Belongs to the cytochrome b family.</text>
</comment>
<feature type="transmembrane region" description="Helical" evidence="16">
    <location>
        <begin position="348"/>
        <end position="367"/>
    </location>
</feature>
<dbReference type="SUPFAM" id="SSF81648">
    <property type="entry name" value="a domain/subunit of cytochrome bc1 complex (Ubiquinol-cytochrome c reductase)"/>
    <property type="match status" value="1"/>
</dbReference>
<evidence type="ECO:0000256" key="14">
    <source>
        <dbReference type="PIRSR" id="PIRSR602326-1"/>
    </source>
</evidence>
<dbReference type="InterPro" id="IPR005797">
    <property type="entry name" value="Cyt_b/b6_N"/>
</dbReference>
<evidence type="ECO:0000256" key="7">
    <source>
        <dbReference type="ARBA" id="ARBA00022660"/>
    </source>
</evidence>
<feature type="binding site" description="covalent" evidence="14">
    <location>
        <position position="526"/>
    </location>
    <ligand>
        <name>heme c</name>
        <dbReference type="ChEBI" id="CHEBI:61717"/>
    </ligand>
</feature>
<organism evidence="20 21">
    <name type="scientific">Microbulbifer pacificus</name>
    <dbReference type="NCBI Taxonomy" id="407164"/>
    <lineage>
        <taxon>Bacteria</taxon>
        <taxon>Pseudomonadati</taxon>
        <taxon>Pseudomonadota</taxon>
        <taxon>Gammaproteobacteria</taxon>
        <taxon>Cellvibrionales</taxon>
        <taxon>Microbulbiferaceae</taxon>
        <taxon>Microbulbifer</taxon>
    </lineage>
</organism>
<gene>
    <name evidence="20" type="ORF">R5R33_04830</name>
</gene>
<feature type="transmembrane region" description="Helical" evidence="16">
    <location>
        <begin position="473"/>
        <end position="491"/>
    </location>
</feature>
<dbReference type="GO" id="GO:0022904">
    <property type="term" value="P:respiratory electron transport chain"/>
    <property type="evidence" value="ECO:0007669"/>
    <property type="project" value="InterPro"/>
</dbReference>
<name>A0AAU0N103_9GAMM</name>
<proteinExistence type="inferred from homology"/>
<feature type="transmembrane region" description="Helical" evidence="16">
    <location>
        <begin position="379"/>
        <end position="398"/>
    </location>
</feature>
<comment type="subcellular location">
    <subcellularLocation>
        <location evidence="2">Membrane</location>
        <topology evidence="2">Multi-pass membrane protein</topology>
    </subcellularLocation>
</comment>
<feature type="transmembrane region" description="Helical" evidence="16">
    <location>
        <begin position="293"/>
        <end position="311"/>
    </location>
</feature>
<reference evidence="20 21" key="1">
    <citation type="submission" date="2023-10" db="EMBL/GenBank/DDBJ databases">
        <title>Description of Microbulbifer bruguierae sp. nov., isolated from the sediments of mangrove plant Bruguiera sexangula and comparative genomic analyses of the genus Microbulbifer.</title>
        <authorList>
            <person name="Long M."/>
        </authorList>
    </citation>
    <scope>NUCLEOTIDE SEQUENCE [LARGE SCALE GENOMIC DNA]</scope>
    <source>
        <strain evidence="20 21">SPO729</strain>
    </source>
</reference>
<comment type="function">
    <text evidence="1 15">Component of the ubiquinol-cytochrome c reductase complex (complex III or cytochrome b-c1 complex), which is a respiratory chain that generates an electrochemical potential coupled to ATP synthesis.</text>
</comment>
<keyword evidence="13 16" id="KW-0472">Membrane</keyword>
<dbReference type="EMBL" id="CP137555">
    <property type="protein sequence ID" value="WOX06460.1"/>
    <property type="molecule type" value="Genomic_DNA"/>
</dbReference>
<feature type="transmembrane region" description="Helical" evidence="16">
    <location>
        <begin position="248"/>
        <end position="273"/>
    </location>
</feature>
<dbReference type="InterPro" id="IPR036150">
    <property type="entry name" value="Cyt_b/b6_C_sf"/>
</dbReference>
<dbReference type="PROSITE" id="PS51002">
    <property type="entry name" value="CYTB_NTER"/>
    <property type="match status" value="1"/>
</dbReference>
<dbReference type="PANTHER" id="PTHR19271:SF16">
    <property type="entry name" value="CYTOCHROME B"/>
    <property type="match status" value="1"/>
</dbReference>
<dbReference type="Pfam" id="PF02167">
    <property type="entry name" value="Cytochrom_C1"/>
    <property type="match status" value="1"/>
</dbReference>
<dbReference type="SUPFAM" id="SSF46626">
    <property type="entry name" value="Cytochrome c"/>
    <property type="match status" value="1"/>
</dbReference>
<dbReference type="GO" id="GO:0009055">
    <property type="term" value="F:electron transfer activity"/>
    <property type="evidence" value="ECO:0007669"/>
    <property type="project" value="InterPro"/>
</dbReference>
<keyword evidence="7 15" id="KW-0679">Respiratory chain</keyword>
<comment type="cofactor">
    <cofactor evidence="14">
        <name>heme c</name>
        <dbReference type="ChEBI" id="CHEBI:61717"/>
    </cofactor>
    <text evidence="14">Binds 1 heme c group covalently per subunit.</text>
</comment>
<dbReference type="CDD" id="cd00284">
    <property type="entry name" value="Cytochrome_b_N"/>
    <property type="match status" value="1"/>
</dbReference>
<dbReference type="InterPro" id="IPR009056">
    <property type="entry name" value="Cyt_c-like_dom"/>
</dbReference>
<feature type="transmembrane region" description="Helical" evidence="16">
    <location>
        <begin position="120"/>
        <end position="141"/>
    </location>
</feature>
<dbReference type="GO" id="GO:0020037">
    <property type="term" value="F:heme binding"/>
    <property type="evidence" value="ECO:0007669"/>
    <property type="project" value="InterPro"/>
</dbReference>
<dbReference type="Gene3D" id="1.10.760.10">
    <property type="entry name" value="Cytochrome c-like domain"/>
    <property type="match status" value="1"/>
</dbReference>
<evidence type="ECO:0000256" key="6">
    <source>
        <dbReference type="ARBA" id="ARBA00022617"/>
    </source>
</evidence>
<comment type="subunit">
    <text evidence="3 15">The main subunits of complex b-c1 are: cytochrome b, cytochrome c1 and the Rieske protein.</text>
</comment>
<dbReference type="PROSITE" id="PS51003">
    <property type="entry name" value="CYTB_CTER"/>
    <property type="match status" value="1"/>
</dbReference>
<dbReference type="InterPro" id="IPR036909">
    <property type="entry name" value="Cyt_c-like_dom_sf"/>
</dbReference>
<dbReference type="InterPro" id="IPR016174">
    <property type="entry name" value="Di-haem_cyt_TM"/>
</dbReference>
<dbReference type="PANTHER" id="PTHR19271">
    <property type="entry name" value="CYTOCHROME B"/>
    <property type="match status" value="1"/>
</dbReference>
<dbReference type="Pfam" id="PF00033">
    <property type="entry name" value="Cytochrome_B"/>
    <property type="match status" value="1"/>
</dbReference>
<evidence type="ECO:0000256" key="8">
    <source>
        <dbReference type="ARBA" id="ARBA00022692"/>
    </source>
</evidence>
<keyword evidence="8 15" id="KW-0812">Transmembrane</keyword>
<evidence type="ECO:0000313" key="21">
    <source>
        <dbReference type="Proteomes" id="UP001302477"/>
    </source>
</evidence>
<feature type="binding site" description="covalent" evidence="14">
    <location>
        <position position="530"/>
    </location>
    <ligand>
        <name>heme c</name>
        <dbReference type="ChEBI" id="CHEBI:61717"/>
    </ligand>
</feature>
<dbReference type="InterPro" id="IPR048259">
    <property type="entry name" value="Cytochrome_b_N_euk/bac"/>
</dbReference>
<feature type="transmembrane region" description="Helical" evidence="16">
    <location>
        <begin position="147"/>
        <end position="166"/>
    </location>
</feature>